<dbReference type="Proteomes" id="UP000829364">
    <property type="component" value="Chromosome 9"/>
</dbReference>
<organism evidence="1 2">
    <name type="scientific">Purpureocillium takamizusanense</name>
    <dbReference type="NCBI Taxonomy" id="2060973"/>
    <lineage>
        <taxon>Eukaryota</taxon>
        <taxon>Fungi</taxon>
        <taxon>Dikarya</taxon>
        <taxon>Ascomycota</taxon>
        <taxon>Pezizomycotina</taxon>
        <taxon>Sordariomycetes</taxon>
        <taxon>Hypocreomycetidae</taxon>
        <taxon>Hypocreales</taxon>
        <taxon>Ophiocordycipitaceae</taxon>
        <taxon>Purpureocillium</taxon>
    </lineage>
</organism>
<evidence type="ECO:0000313" key="2">
    <source>
        <dbReference type="Proteomes" id="UP000829364"/>
    </source>
</evidence>
<sequence>MKVLQQHVSASDATPEHRLARFVSSATIAAATCNRTSDYEYRRLRLASAGRHCCLRVAAPANGQGKCPGPDPTRLTGGLCQFQLPATDTPSLNVEQSALNGFALRVSSTRLTKLLCTRHPSTASAASALPHPAQTIAILLL</sequence>
<dbReference type="KEGG" id="ptkz:JDV02_009369"/>
<name>A0A9Q8VFE1_9HYPO</name>
<evidence type="ECO:0000313" key="1">
    <source>
        <dbReference type="EMBL" id="UNI23553.1"/>
    </source>
</evidence>
<dbReference type="EMBL" id="CP086362">
    <property type="protein sequence ID" value="UNI23553.1"/>
    <property type="molecule type" value="Genomic_DNA"/>
</dbReference>
<dbReference type="GeneID" id="72071314"/>
<dbReference type="RefSeq" id="XP_047847034.1">
    <property type="nucleotide sequence ID" value="XM_047991024.1"/>
</dbReference>
<keyword evidence="2" id="KW-1185">Reference proteome</keyword>
<dbReference type="AlphaFoldDB" id="A0A9Q8VFE1"/>
<accession>A0A9Q8VFE1</accession>
<gene>
    <name evidence="1" type="ORF">JDV02_009369</name>
</gene>
<proteinExistence type="predicted"/>
<reference evidence="1" key="1">
    <citation type="submission" date="2021-11" db="EMBL/GenBank/DDBJ databases">
        <title>Purpureocillium_takamizusanense_genome.</title>
        <authorList>
            <person name="Nguyen N.-H."/>
        </authorList>
    </citation>
    <scope>NUCLEOTIDE SEQUENCE</scope>
    <source>
        <strain evidence="1">PT3</strain>
    </source>
</reference>
<protein>
    <submittedName>
        <fullName evidence="1">Uncharacterized protein</fullName>
    </submittedName>
</protein>